<protein>
    <submittedName>
        <fullName evidence="4">Uncharacterized protein</fullName>
    </submittedName>
</protein>
<dbReference type="InterPro" id="IPR009003">
    <property type="entry name" value="Peptidase_S1_PA"/>
</dbReference>
<dbReference type="InterPro" id="IPR050966">
    <property type="entry name" value="Glutamyl_endopeptidase"/>
</dbReference>
<dbReference type="Proteomes" id="UP001500320">
    <property type="component" value="Unassembled WGS sequence"/>
</dbReference>
<comment type="caution">
    <text evidence="4">The sequence shown here is derived from an EMBL/GenBank/DDBJ whole genome shotgun (WGS) entry which is preliminary data.</text>
</comment>
<evidence type="ECO:0000256" key="1">
    <source>
        <dbReference type="ARBA" id="ARBA00022729"/>
    </source>
</evidence>
<feature type="region of interest" description="Disordered" evidence="2">
    <location>
        <begin position="63"/>
        <end position="144"/>
    </location>
</feature>
<keyword evidence="5" id="KW-1185">Reference proteome</keyword>
<evidence type="ECO:0000256" key="2">
    <source>
        <dbReference type="SAM" id="MobiDB-lite"/>
    </source>
</evidence>
<dbReference type="Gene3D" id="2.40.10.10">
    <property type="entry name" value="Trypsin-like serine proteases"/>
    <property type="match status" value="2"/>
</dbReference>
<evidence type="ECO:0000313" key="4">
    <source>
        <dbReference type="EMBL" id="GAA3140455.1"/>
    </source>
</evidence>
<name>A0ABP6N914_9ACTN</name>
<gene>
    <name evidence="4" type="ORF">GCM10010466_34370</name>
</gene>
<proteinExistence type="predicted"/>
<feature type="chain" id="PRO_5046612711" evidence="3">
    <location>
        <begin position="26"/>
        <end position="394"/>
    </location>
</feature>
<organism evidence="4 5">
    <name type="scientific">Planomonospora alba</name>
    <dbReference type="NCBI Taxonomy" id="161354"/>
    <lineage>
        <taxon>Bacteria</taxon>
        <taxon>Bacillati</taxon>
        <taxon>Actinomycetota</taxon>
        <taxon>Actinomycetes</taxon>
        <taxon>Streptosporangiales</taxon>
        <taxon>Streptosporangiaceae</taxon>
        <taxon>Planomonospora</taxon>
    </lineage>
</organism>
<dbReference type="InterPro" id="IPR043504">
    <property type="entry name" value="Peptidase_S1_PA_chymotrypsin"/>
</dbReference>
<reference evidence="5" key="1">
    <citation type="journal article" date="2019" name="Int. J. Syst. Evol. Microbiol.">
        <title>The Global Catalogue of Microorganisms (GCM) 10K type strain sequencing project: providing services to taxonomists for standard genome sequencing and annotation.</title>
        <authorList>
            <consortium name="The Broad Institute Genomics Platform"/>
            <consortium name="The Broad Institute Genome Sequencing Center for Infectious Disease"/>
            <person name="Wu L."/>
            <person name="Ma J."/>
        </authorList>
    </citation>
    <scope>NUCLEOTIDE SEQUENCE [LARGE SCALE GENOMIC DNA]</scope>
    <source>
        <strain evidence="5">JCM 9373</strain>
    </source>
</reference>
<dbReference type="PROSITE" id="PS51257">
    <property type="entry name" value="PROKAR_LIPOPROTEIN"/>
    <property type="match status" value="1"/>
</dbReference>
<feature type="compositionally biased region" description="Low complexity" evidence="2">
    <location>
        <begin position="94"/>
        <end position="132"/>
    </location>
</feature>
<dbReference type="RefSeq" id="WP_344860600.1">
    <property type="nucleotide sequence ID" value="NZ_BAAAUT010000026.1"/>
</dbReference>
<dbReference type="EMBL" id="BAAAUT010000026">
    <property type="protein sequence ID" value="GAA3140455.1"/>
    <property type="molecule type" value="Genomic_DNA"/>
</dbReference>
<keyword evidence="1 3" id="KW-0732">Signal</keyword>
<sequence length="394" mass="41814">MPPRVRRLTATLGALVAACVTAVSAFPGDAEASPYDGVPNGVTSVTLTRSAADMKRIAEYWSPTRLKQAQNNAPAIPQVKPSDGASSPPPASPVPSATAKATAATATATAAGEQTTTTTTAEAPATTGSAPTVQPTVPRKRAAATGTKPITVGKVFFRIGDKDYWCSASSVASPNRNLVATAAHCAYDAKLAKPAEYWIFIPGYDKGDAPYGIYVGHSLNLHESFVGRGDYDYDYAFVTVHNGFRWKPGRTAGSYEMETVGSLEDNVGGQGLAFKRGTGRYTFAFGYPADAYLDGSKPFNGQETKWCDGRTGKRIAPTYLVEYGIALKCGFTAGASGGPWLIGYDTQRALGYLNGVNSFAWDTDVNKRVDLISSPYFSSSTYVVYRYAGSQRVT</sequence>
<dbReference type="PANTHER" id="PTHR15462">
    <property type="entry name" value="SERINE PROTEASE"/>
    <property type="match status" value="1"/>
</dbReference>
<evidence type="ECO:0000256" key="3">
    <source>
        <dbReference type="SAM" id="SignalP"/>
    </source>
</evidence>
<evidence type="ECO:0000313" key="5">
    <source>
        <dbReference type="Proteomes" id="UP001500320"/>
    </source>
</evidence>
<accession>A0ABP6N914</accession>
<feature type="signal peptide" evidence="3">
    <location>
        <begin position="1"/>
        <end position="25"/>
    </location>
</feature>
<dbReference type="SUPFAM" id="SSF50494">
    <property type="entry name" value="Trypsin-like serine proteases"/>
    <property type="match status" value="1"/>
</dbReference>